<comment type="caution">
    <text evidence="1">The sequence shown here is derived from an EMBL/GenBank/DDBJ whole genome shotgun (WGS) entry which is preliminary data.</text>
</comment>
<proteinExistence type="predicted"/>
<evidence type="ECO:0000313" key="1">
    <source>
        <dbReference type="EMBL" id="RAW50273.1"/>
    </source>
</evidence>
<dbReference type="AlphaFoldDB" id="A0AAX1QI68"/>
<accession>A0AAX1QI68</accession>
<gene>
    <name evidence="1" type="ORF">C4N27_07025</name>
</gene>
<sequence>MALSVSLCSTAPLKGKLDAKRPERATLFYHFLSQNSKNFGKAIDFMKLKCYAMSMPNHFTILKFTILKHQRQGGLISPAVPEQEKENPP</sequence>
<evidence type="ECO:0000313" key="2">
    <source>
        <dbReference type="Proteomes" id="UP000250997"/>
    </source>
</evidence>
<organism evidence="1 2">
    <name type="scientific">Faecalibacterium prausnitzii</name>
    <dbReference type="NCBI Taxonomy" id="853"/>
    <lineage>
        <taxon>Bacteria</taxon>
        <taxon>Bacillati</taxon>
        <taxon>Bacillota</taxon>
        <taxon>Clostridia</taxon>
        <taxon>Eubacteriales</taxon>
        <taxon>Oscillospiraceae</taxon>
        <taxon>Faecalibacterium</taxon>
    </lineage>
</organism>
<protein>
    <submittedName>
        <fullName evidence="1">Uncharacterized protein</fullName>
    </submittedName>
</protein>
<name>A0AAX1QI68_9FIRM</name>
<reference evidence="1 2" key="1">
    <citation type="submission" date="2018-02" db="EMBL/GenBank/DDBJ databases">
        <title>Complete genome sequencing of Faecalibacterium prausnitzii strains isolated from the human gut.</title>
        <authorList>
            <person name="Fitzgerald B.C."/>
            <person name="Shkoporov A.N."/>
            <person name="Ross P.R."/>
            <person name="Hill C."/>
        </authorList>
    </citation>
    <scope>NUCLEOTIDE SEQUENCE [LARGE SCALE GENOMIC DNA]</scope>
    <source>
        <strain evidence="1 2">APC942/18-1</strain>
    </source>
</reference>
<dbReference type="EMBL" id="PRLA01000004">
    <property type="protein sequence ID" value="RAW50273.1"/>
    <property type="molecule type" value="Genomic_DNA"/>
</dbReference>
<dbReference type="Proteomes" id="UP000250997">
    <property type="component" value="Unassembled WGS sequence"/>
</dbReference>